<dbReference type="RefSeq" id="WP_195896682.1">
    <property type="nucleotide sequence ID" value="NZ_JADOGI010000051.1"/>
</dbReference>
<protein>
    <submittedName>
        <fullName evidence="1">Uncharacterized protein</fullName>
    </submittedName>
</protein>
<sequence length="338" mass="38205">MSAMHPAHPANVRYDLYGLPSGNPYSTQPLDPLTRETDHERLLELEGFVHLPAIKKAVERAVGAEGPAFFLINGVGNSGRTSLANHVMYLYKLARAAHPAPCMLLTHSPEAGEMTHDAYKTLRSTLLWLRNKMRQCHVAIPPDLADMFAELSRRPRESPLDDYDLQGIAEYAAGTLADAGHKICFGIRYEGVATKELITQSTKVFENTSTLVVFTVDDYRHADTVQLTETDRQEFAKRGHIVDLPTLTPTQIAALAEHRWTGRPPVPFDPQAVREVFNGRPYTIGEALHHLRVLLDVRLSEYDRDDPWPNEDLSIRGKWLRLKMWQGERWYGTRGFDA</sequence>
<dbReference type="Proteomes" id="UP000605361">
    <property type="component" value="Unassembled WGS sequence"/>
</dbReference>
<proteinExistence type="predicted"/>
<dbReference type="AlphaFoldDB" id="A0A931AAP7"/>
<evidence type="ECO:0000313" key="1">
    <source>
        <dbReference type="EMBL" id="MBF8187719.1"/>
    </source>
</evidence>
<name>A0A931AAP7_9ACTN</name>
<accession>A0A931AAP7</accession>
<evidence type="ECO:0000313" key="2">
    <source>
        <dbReference type="Proteomes" id="UP000605361"/>
    </source>
</evidence>
<keyword evidence="2" id="KW-1185">Reference proteome</keyword>
<gene>
    <name evidence="1" type="ORF">ITP53_18670</name>
</gene>
<comment type="caution">
    <text evidence="1">The sequence shown here is derived from an EMBL/GenBank/DDBJ whole genome shotgun (WGS) entry which is preliminary data.</text>
</comment>
<dbReference type="EMBL" id="JADOGI010000051">
    <property type="protein sequence ID" value="MBF8187719.1"/>
    <property type="molecule type" value="Genomic_DNA"/>
</dbReference>
<organism evidence="1 2">
    <name type="scientific">Nonomuraea cypriaca</name>
    <dbReference type="NCBI Taxonomy" id="1187855"/>
    <lineage>
        <taxon>Bacteria</taxon>
        <taxon>Bacillati</taxon>
        <taxon>Actinomycetota</taxon>
        <taxon>Actinomycetes</taxon>
        <taxon>Streptosporangiales</taxon>
        <taxon>Streptosporangiaceae</taxon>
        <taxon>Nonomuraea</taxon>
    </lineage>
</organism>
<reference evidence="1" key="1">
    <citation type="submission" date="2020-11" db="EMBL/GenBank/DDBJ databases">
        <title>Whole-genome analyses of Nonomuraea sp. K274.</title>
        <authorList>
            <person name="Veyisoglu A."/>
        </authorList>
    </citation>
    <scope>NUCLEOTIDE SEQUENCE</scope>
    <source>
        <strain evidence="1">K274</strain>
    </source>
</reference>